<dbReference type="PANTHER" id="PTHR33180:SF31">
    <property type="entry name" value="POLYPROTEIN PROTEIN"/>
    <property type="match status" value="1"/>
</dbReference>
<accession>A0AAF0TK51</accession>
<evidence type="ECO:0000256" key="1">
    <source>
        <dbReference type="SAM" id="MobiDB-lite"/>
    </source>
</evidence>
<feature type="non-terminal residue" evidence="2">
    <location>
        <position position="1"/>
    </location>
</feature>
<gene>
    <name evidence="2" type="ORF">MTR67_012323</name>
</gene>
<organism evidence="2 3">
    <name type="scientific">Solanum verrucosum</name>
    <dbReference type="NCBI Taxonomy" id="315347"/>
    <lineage>
        <taxon>Eukaryota</taxon>
        <taxon>Viridiplantae</taxon>
        <taxon>Streptophyta</taxon>
        <taxon>Embryophyta</taxon>
        <taxon>Tracheophyta</taxon>
        <taxon>Spermatophyta</taxon>
        <taxon>Magnoliopsida</taxon>
        <taxon>eudicotyledons</taxon>
        <taxon>Gunneridae</taxon>
        <taxon>Pentapetalae</taxon>
        <taxon>asterids</taxon>
        <taxon>lamiids</taxon>
        <taxon>Solanales</taxon>
        <taxon>Solanaceae</taxon>
        <taxon>Solanoideae</taxon>
        <taxon>Solaneae</taxon>
        <taxon>Solanum</taxon>
    </lineage>
</organism>
<dbReference type="PANTHER" id="PTHR33180">
    <property type="entry name" value="PHOTOSYSTEM II CP43 REACTION CENTER PROTEIN"/>
    <property type="match status" value="1"/>
</dbReference>
<feature type="region of interest" description="Disordered" evidence="1">
    <location>
        <begin position="45"/>
        <end position="64"/>
    </location>
</feature>
<sequence>FYSRTFGEPDLAHQRVLATCRTVRWIVINEETAASRASVTKLHAKGVKGKGNGPMQATEVEGSSDSEGVYATYLTTSESEGHFEGISPVSVSDPEDDQLLQARRAELRSKSMNDLSRIPVPPTPLFSPAPAQTVVHAPPQVQVPPPQSLNQLKAEGLMTILEEKRLSTDGVVDRYPEVWRTLKFHKFEMFTKPESLTSLLGSVKCNNLDINEALGYTLNFMHYYIDKIQKKTLDDLKGWLAPLISNTTPRWIEEKHNLGLIIEQEITMRAKQSQTFLPFPVLITELCSSSVPSPEGENQFCKRKKQSVCHRVVPQSSVKSPKVTELEDAKGQSEKAMELTKVRIAKLIGDPNLLR</sequence>
<evidence type="ECO:0000313" key="2">
    <source>
        <dbReference type="EMBL" id="WMV18938.1"/>
    </source>
</evidence>
<dbReference type="AlphaFoldDB" id="A0AAF0TK51"/>
<name>A0AAF0TK51_SOLVR</name>
<keyword evidence="3" id="KW-1185">Reference proteome</keyword>
<dbReference type="Proteomes" id="UP001234989">
    <property type="component" value="Chromosome 3"/>
</dbReference>
<protein>
    <submittedName>
        <fullName evidence="2">Uncharacterized protein</fullName>
    </submittedName>
</protein>
<evidence type="ECO:0000313" key="3">
    <source>
        <dbReference type="Proteomes" id="UP001234989"/>
    </source>
</evidence>
<proteinExistence type="predicted"/>
<reference evidence="2" key="1">
    <citation type="submission" date="2023-08" db="EMBL/GenBank/DDBJ databases">
        <title>A de novo genome assembly of Solanum verrucosum Schlechtendal, a Mexican diploid species geographically isolated from the other diploid A-genome species in potato relatives.</title>
        <authorList>
            <person name="Hosaka K."/>
        </authorList>
    </citation>
    <scope>NUCLEOTIDE SEQUENCE</scope>
    <source>
        <tissue evidence="2">Young leaves</tissue>
    </source>
</reference>
<dbReference type="EMBL" id="CP133614">
    <property type="protein sequence ID" value="WMV18938.1"/>
    <property type="molecule type" value="Genomic_DNA"/>
</dbReference>